<evidence type="ECO:0008006" key="3">
    <source>
        <dbReference type="Google" id="ProtNLM"/>
    </source>
</evidence>
<organism evidence="1 2">
    <name type="scientific">Limnospira platensis NIES-46</name>
    <dbReference type="NCBI Taxonomy" id="1236695"/>
    <lineage>
        <taxon>Bacteria</taxon>
        <taxon>Bacillati</taxon>
        <taxon>Cyanobacteriota</taxon>
        <taxon>Cyanophyceae</taxon>
        <taxon>Oscillatoriophycideae</taxon>
        <taxon>Oscillatoriales</taxon>
        <taxon>Sirenicapillariaceae</taxon>
        <taxon>Limnospira</taxon>
    </lineage>
</organism>
<evidence type="ECO:0000313" key="1">
    <source>
        <dbReference type="EMBL" id="GCE93884.1"/>
    </source>
</evidence>
<sequence>MTLGSMIDIDDRKPWAFVVNWLTTTLQMHPDYRCVKL</sequence>
<keyword evidence="2" id="KW-1185">Reference proteome</keyword>
<protein>
    <recommendedName>
        <fullName evidence="3">Transposase</fullName>
    </recommendedName>
</protein>
<dbReference type="Proteomes" id="UP000326169">
    <property type="component" value="Unassembled WGS sequence"/>
</dbReference>
<dbReference type="EMBL" id="BIMW01000081">
    <property type="protein sequence ID" value="GCE93884.1"/>
    <property type="molecule type" value="Genomic_DNA"/>
</dbReference>
<reference evidence="1 2" key="1">
    <citation type="journal article" date="2019" name="J Genomics">
        <title>The Draft Genome of a Hydrogen-producing Cyanobacterium, Arthrospira platensis NIES-46.</title>
        <authorList>
            <person name="Suzuki S."/>
            <person name="Yamaguchi H."/>
            <person name="Kawachi M."/>
        </authorList>
    </citation>
    <scope>NUCLEOTIDE SEQUENCE [LARGE SCALE GENOMIC DNA]</scope>
    <source>
        <strain evidence="1 2">NIES-46</strain>
    </source>
</reference>
<proteinExistence type="predicted"/>
<name>A0A5M3T344_LIMPL</name>
<comment type="caution">
    <text evidence="1">The sequence shown here is derived from an EMBL/GenBank/DDBJ whole genome shotgun (WGS) entry which is preliminary data.</text>
</comment>
<evidence type="ECO:0000313" key="2">
    <source>
        <dbReference type="Proteomes" id="UP000326169"/>
    </source>
</evidence>
<accession>A0A5M3T344</accession>
<gene>
    <name evidence="1" type="ORF">NIES46_19360</name>
</gene>